<evidence type="ECO:0000313" key="4">
    <source>
        <dbReference type="Proteomes" id="UP001341444"/>
    </source>
</evidence>
<dbReference type="Proteomes" id="UP001341444">
    <property type="component" value="Unassembled WGS sequence"/>
</dbReference>
<evidence type="ECO:0000313" key="3">
    <source>
        <dbReference type="EMBL" id="MED1202564.1"/>
    </source>
</evidence>
<evidence type="ECO:0000256" key="1">
    <source>
        <dbReference type="ARBA" id="ARBA00022729"/>
    </source>
</evidence>
<dbReference type="Gene3D" id="2.60.40.1240">
    <property type="match status" value="1"/>
</dbReference>
<protein>
    <recommendedName>
        <fullName evidence="5">DUF4352 domain-containing protein</fullName>
    </recommendedName>
</protein>
<keyword evidence="1 2" id="KW-0732">Signal</keyword>
<comment type="caution">
    <text evidence="3">The sequence shown here is derived from an EMBL/GenBank/DDBJ whole genome shotgun (WGS) entry which is preliminary data.</text>
</comment>
<reference evidence="3 4" key="1">
    <citation type="submission" date="2023-03" db="EMBL/GenBank/DDBJ databases">
        <title>Bacillus Genome Sequencing.</title>
        <authorList>
            <person name="Dunlap C."/>
        </authorList>
    </citation>
    <scope>NUCLEOTIDE SEQUENCE [LARGE SCALE GENOMIC DNA]</scope>
    <source>
        <strain evidence="3 4">B-23453</strain>
    </source>
</reference>
<evidence type="ECO:0008006" key="5">
    <source>
        <dbReference type="Google" id="ProtNLM"/>
    </source>
</evidence>
<feature type="signal peptide" evidence="2">
    <location>
        <begin position="1"/>
        <end position="26"/>
    </location>
</feature>
<organism evidence="3 4">
    <name type="scientific">Heyndrickxia acidicola</name>
    <dbReference type="NCBI Taxonomy" id="209389"/>
    <lineage>
        <taxon>Bacteria</taxon>
        <taxon>Bacillati</taxon>
        <taxon>Bacillota</taxon>
        <taxon>Bacilli</taxon>
        <taxon>Bacillales</taxon>
        <taxon>Bacillaceae</taxon>
        <taxon>Heyndrickxia</taxon>
    </lineage>
</organism>
<proteinExistence type="predicted"/>
<name>A0ABU6MD29_9BACI</name>
<keyword evidence="4" id="KW-1185">Reference proteome</keyword>
<sequence>MKQRKIGITIASIACAALITTSPALAATAKPTIASLERTIASLKATITQRDKTIASLKTQVAKLSPPAPTAIGKSHSNPAPLGTKVTVQADDVNGFRNYNVTLTNVIDGDAAWQIIHAANPYNQAPQSGMKYILASFKVHANKLNPDSLSLSSTNFKAVSKSGFTYDPGFLSLDIPNDIRTVLYQNGDVEGYAYFEVNANDTPMFVMNQGFADQAWFHQ</sequence>
<evidence type="ECO:0000256" key="2">
    <source>
        <dbReference type="SAM" id="SignalP"/>
    </source>
</evidence>
<dbReference type="InterPro" id="IPR029050">
    <property type="entry name" value="Immunoprotect_excell_Ig-like"/>
</dbReference>
<gene>
    <name evidence="3" type="ORF">P4T90_05590</name>
</gene>
<dbReference type="EMBL" id="JARMAB010000006">
    <property type="protein sequence ID" value="MED1202564.1"/>
    <property type="molecule type" value="Genomic_DNA"/>
</dbReference>
<dbReference type="RefSeq" id="WP_066265453.1">
    <property type="nucleotide sequence ID" value="NZ_JARMAB010000006.1"/>
</dbReference>
<accession>A0ABU6MD29</accession>
<feature type="chain" id="PRO_5046630380" description="DUF4352 domain-containing protein" evidence="2">
    <location>
        <begin position="27"/>
        <end position="219"/>
    </location>
</feature>